<dbReference type="Gene3D" id="1.10.510.10">
    <property type="entry name" value="Transferase(Phosphotransferase) domain 1"/>
    <property type="match status" value="1"/>
</dbReference>
<comment type="catalytic activity">
    <reaction evidence="10">
        <text>L-threonyl-[protein] + ATP = O-phospho-L-threonyl-[protein] + ADP + H(+)</text>
        <dbReference type="Rhea" id="RHEA:46608"/>
        <dbReference type="Rhea" id="RHEA-COMP:11060"/>
        <dbReference type="Rhea" id="RHEA-COMP:11605"/>
        <dbReference type="ChEBI" id="CHEBI:15378"/>
        <dbReference type="ChEBI" id="CHEBI:30013"/>
        <dbReference type="ChEBI" id="CHEBI:30616"/>
        <dbReference type="ChEBI" id="CHEBI:61977"/>
        <dbReference type="ChEBI" id="CHEBI:456216"/>
        <dbReference type="EC" id="2.7.11.1"/>
    </reaction>
</comment>
<reference evidence="14" key="1">
    <citation type="submission" date="2020-12" db="EMBL/GenBank/DDBJ databases">
        <title>Metabolic potential, ecology and presence of endohyphal bacteria is reflected in genomic diversity of Mucoromycotina.</title>
        <authorList>
            <person name="Muszewska A."/>
            <person name="Okrasinska A."/>
            <person name="Steczkiewicz K."/>
            <person name="Drgas O."/>
            <person name="Orlowska M."/>
            <person name="Perlinska-Lenart U."/>
            <person name="Aleksandrzak-Piekarczyk T."/>
            <person name="Szatraj K."/>
            <person name="Zielenkiewicz U."/>
            <person name="Pilsyk S."/>
            <person name="Malc E."/>
            <person name="Mieczkowski P."/>
            <person name="Kruszewska J.S."/>
            <person name="Biernat P."/>
            <person name="Pawlowska J."/>
        </authorList>
    </citation>
    <scope>NUCLEOTIDE SEQUENCE</scope>
    <source>
        <strain evidence="14">WA0000067209</strain>
    </source>
</reference>
<comment type="caution">
    <text evidence="14">The sequence shown here is derived from an EMBL/GenBank/DDBJ whole genome shotgun (WGS) entry which is preliminary data.</text>
</comment>
<evidence type="ECO:0000259" key="13">
    <source>
        <dbReference type="PROSITE" id="PS50112"/>
    </source>
</evidence>
<feature type="domain" description="Protein kinase" evidence="12">
    <location>
        <begin position="680"/>
        <end position="940"/>
    </location>
</feature>
<dbReference type="PROSITE" id="PS50011">
    <property type="entry name" value="PROTEIN_KINASE_DOM"/>
    <property type="match status" value="1"/>
</dbReference>
<keyword evidence="9" id="KW-0067">ATP-binding</keyword>
<accession>A0A8H7PJN4</accession>
<evidence type="ECO:0000256" key="4">
    <source>
        <dbReference type="ARBA" id="ARBA00022527"/>
    </source>
</evidence>
<evidence type="ECO:0000256" key="8">
    <source>
        <dbReference type="ARBA" id="ARBA00022777"/>
    </source>
</evidence>
<dbReference type="FunFam" id="1.10.510.10:FF:000320">
    <property type="entry name" value="Serine/threonine protein kinase"/>
    <property type="match status" value="1"/>
</dbReference>
<dbReference type="GO" id="GO:0035556">
    <property type="term" value="P:intracellular signal transduction"/>
    <property type="evidence" value="ECO:0007669"/>
    <property type="project" value="TreeGrafter"/>
</dbReference>
<keyword evidence="7" id="KW-0547">Nucleotide-binding</keyword>
<evidence type="ECO:0000256" key="6">
    <source>
        <dbReference type="ARBA" id="ARBA00022679"/>
    </source>
</evidence>
<dbReference type="InterPro" id="IPR000719">
    <property type="entry name" value="Prot_kinase_dom"/>
</dbReference>
<dbReference type="EC" id="2.7.11.1" evidence="2"/>
<evidence type="ECO:0000256" key="11">
    <source>
        <dbReference type="ARBA" id="ARBA00048679"/>
    </source>
</evidence>
<evidence type="ECO:0000313" key="14">
    <source>
        <dbReference type="EMBL" id="KAG2174955.1"/>
    </source>
</evidence>
<evidence type="ECO:0000256" key="2">
    <source>
        <dbReference type="ARBA" id="ARBA00012513"/>
    </source>
</evidence>
<evidence type="ECO:0000256" key="1">
    <source>
        <dbReference type="ARBA" id="ARBA00004496"/>
    </source>
</evidence>
<dbReference type="GO" id="GO:0005634">
    <property type="term" value="C:nucleus"/>
    <property type="evidence" value="ECO:0007669"/>
    <property type="project" value="TreeGrafter"/>
</dbReference>
<keyword evidence="15" id="KW-1185">Reference proteome</keyword>
<dbReference type="InterPro" id="IPR000014">
    <property type="entry name" value="PAS"/>
</dbReference>
<dbReference type="PANTHER" id="PTHR24346">
    <property type="entry name" value="MAP/MICROTUBULE AFFINITY-REGULATING KINASE"/>
    <property type="match status" value="1"/>
</dbReference>
<evidence type="ECO:0000313" key="15">
    <source>
        <dbReference type="Proteomes" id="UP000654370"/>
    </source>
</evidence>
<dbReference type="GO" id="GO:0004674">
    <property type="term" value="F:protein serine/threonine kinase activity"/>
    <property type="evidence" value="ECO:0007669"/>
    <property type="project" value="UniProtKB-KW"/>
</dbReference>
<dbReference type="PROSITE" id="PS00108">
    <property type="entry name" value="PROTEIN_KINASE_ST"/>
    <property type="match status" value="1"/>
</dbReference>
<dbReference type="EMBL" id="JAEPQZ010000012">
    <property type="protein sequence ID" value="KAG2174955.1"/>
    <property type="molecule type" value="Genomic_DNA"/>
</dbReference>
<evidence type="ECO:0000256" key="9">
    <source>
        <dbReference type="ARBA" id="ARBA00022840"/>
    </source>
</evidence>
<keyword evidence="4" id="KW-0723">Serine/threonine-protein kinase</keyword>
<proteinExistence type="predicted"/>
<dbReference type="InterPro" id="IPR008271">
    <property type="entry name" value="Ser/Thr_kinase_AS"/>
</dbReference>
<dbReference type="GO" id="GO:0045719">
    <property type="term" value="P:negative regulation of glycogen biosynthetic process"/>
    <property type="evidence" value="ECO:0007669"/>
    <property type="project" value="TreeGrafter"/>
</dbReference>
<feature type="domain" description="PAS" evidence="13">
    <location>
        <begin position="294"/>
        <end position="348"/>
    </location>
</feature>
<dbReference type="PROSITE" id="PS50112">
    <property type="entry name" value="PAS"/>
    <property type="match status" value="1"/>
</dbReference>
<dbReference type="PANTHER" id="PTHR24346:SF51">
    <property type="entry name" value="PAS DOMAIN-CONTAINING SERINE_THREONINE-PROTEIN KINASE"/>
    <property type="match status" value="1"/>
</dbReference>
<sequence length="943" mass="107417">MLSTNQLKSSLVKCNIHQLAVDYEYSSDKETMQNYRSTIHTEEHFSALPSNLPSNKRHGWHGKTPKSARRSSMDLLDYEIQRQSSLSDWDEDITPDLISNIPNGSLSTSIDSLSPYSQLSLYTPDTPAVLTDTVQYMPIPKKRLSTAPRIELNQDKACNKDETLDQQFSSFATRLSQSLTHRYLPQSQAILQTDIHGKIIGFNETAVLLFGTKQSLLNMNALDLLEPNFKLKYFSNLLDKFAHTRPDRDSLQNGNDDKPYTTVFICGKVVPIIIQDQTESAASLWLKEKHNSNSDTIYVWIFEELSESMIIVHMNSSAIIENVDGEVEDLYGYKAADVIGRSIECLMPTWAQMRLASDSGFYDMTHKECESSTDASMRSDHRRLDIDRINASKFFGSQNASKMTFPVMARIQESKDSQDIHITKIISMPTVAGLFTILMNGTVKSSNAAFTRYLFGYDLSSILDQNIVKLLPQFPHLFLGLQAQKRLRTGEKLSHETCYSIYAKYSPSTTYFADTNHGDSYFLAVHRDSTILQIQLQLKTINSDEIALWIEFDRRKKPRTTKSDIEEDTQHTQLVHDSQLERMQVAKSEVAIPVQPARRPKPLGNVSSFGSAIKKVVKVQDPADMQVHRYTTEDTLSAPRDPNSLLPRRISFATVVAPHVKGNNLPKYSAQTHETCIDDYVILDSFGQGAYGVVKLARHKTNPQQPRVVIKYVVKSRILVDCWTRDRVLGMLPLEIHTLHTLRRIPHANICEMVDYFEDDDHYYIVMNLHGDGVDLFDFIELNQQISEDNVRYIFRQVAEAVQHLHHNKIVHRDIKDENVIIDNDLVIRLIDFGSAAYVKPERMFETFCGTLDYAAPEILNGSKYAGPPQDVWSLGILLYTLVFKENPFYNIDQAVSRQLPKLGQDVSAWHGPTDLMQRMLNLEIDLRPTIDQVLAHPWLQTP</sequence>
<dbReference type="Pfam" id="PF00069">
    <property type="entry name" value="Pkinase"/>
    <property type="match status" value="1"/>
</dbReference>
<dbReference type="InterPro" id="IPR011009">
    <property type="entry name" value="Kinase-like_dom_sf"/>
</dbReference>
<keyword evidence="3" id="KW-0963">Cytoplasm</keyword>
<comment type="subcellular location">
    <subcellularLocation>
        <location evidence="1">Cytoplasm</location>
    </subcellularLocation>
</comment>
<dbReference type="SUPFAM" id="SSF56112">
    <property type="entry name" value="Protein kinase-like (PK-like)"/>
    <property type="match status" value="1"/>
</dbReference>
<evidence type="ECO:0000256" key="3">
    <source>
        <dbReference type="ARBA" id="ARBA00022490"/>
    </source>
</evidence>
<keyword evidence="8" id="KW-0418">Kinase</keyword>
<evidence type="ECO:0000259" key="12">
    <source>
        <dbReference type="PROSITE" id="PS50011"/>
    </source>
</evidence>
<dbReference type="AlphaFoldDB" id="A0A8H7PJN4"/>
<name>A0A8H7PJN4_MORIS</name>
<organism evidence="14 15">
    <name type="scientific">Mortierella isabellina</name>
    <name type="common">Filamentous fungus</name>
    <name type="synonym">Umbelopsis isabellina</name>
    <dbReference type="NCBI Taxonomy" id="91625"/>
    <lineage>
        <taxon>Eukaryota</taxon>
        <taxon>Fungi</taxon>
        <taxon>Fungi incertae sedis</taxon>
        <taxon>Mucoromycota</taxon>
        <taxon>Mucoromycotina</taxon>
        <taxon>Umbelopsidomycetes</taxon>
        <taxon>Umbelopsidales</taxon>
        <taxon>Umbelopsidaceae</taxon>
        <taxon>Umbelopsis</taxon>
    </lineage>
</organism>
<dbReference type="OrthoDB" id="10252171at2759"/>
<protein>
    <recommendedName>
        <fullName evidence="2">non-specific serine/threonine protein kinase</fullName>
        <ecNumber evidence="2">2.7.11.1</ecNumber>
    </recommendedName>
</protein>
<dbReference type="Pfam" id="PF13426">
    <property type="entry name" value="PAS_9"/>
    <property type="match status" value="1"/>
</dbReference>
<keyword evidence="6" id="KW-0808">Transferase</keyword>
<dbReference type="Gene3D" id="3.30.450.20">
    <property type="entry name" value="PAS domain"/>
    <property type="match status" value="1"/>
</dbReference>
<evidence type="ECO:0000256" key="7">
    <source>
        <dbReference type="ARBA" id="ARBA00022741"/>
    </source>
</evidence>
<keyword evidence="5" id="KW-0597">Phosphoprotein</keyword>
<dbReference type="Gene3D" id="3.30.200.20">
    <property type="entry name" value="Phosphorylase Kinase, domain 1"/>
    <property type="match status" value="1"/>
</dbReference>
<comment type="catalytic activity">
    <reaction evidence="11">
        <text>L-seryl-[protein] + ATP = O-phospho-L-seryl-[protein] + ADP + H(+)</text>
        <dbReference type="Rhea" id="RHEA:17989"/>
        <dbReference type="Rhea" id="RHEA-COMP:9863"/>
        <dbReference type="Rhea" id="RHEA-COMP:11604"/>
        <dbReference type="ChEBI" id="CHEBI:15378"/>
        <dbReference type="ChEBI" id="CHEBI:29999"/>
        <dbReference type="ChEBI" id="CHEBI:30616"/>
        <dbReference type="ChEBI" id="CHEBI:83421"/>
        <dbReference type="ChEBI" id="CHEBI:456216"/>
        <dbReference type="EC" id="2.7.11.1"/>
    </reaction>
</comment>
<evidence type="ECO:0000256" key="5">
    <source>
        <dbReference type="ARBA" id="ARBA00022553"/>
    </source>
</evidence>
<gene>
    <name evidence="14" type="ORF">INT43_006017</name>
</gene>
<dbReference type="Proteomes" id="UP000654370">
    <property type="component" value="Unassembled WGS sequence"/>
</dbReference>
<dbReference type="GO" id="GO:0005829">
    <property type="term" value="C:cytosol"/>
    <property type="evidence" value="ECO:0007669"/>
    <property type="project" value="TreeGrafter"/>
</dbReference>
<dbReference type="FunFam" id="3.30.200.20:FF:000314">
    <property type="entry name" value="Serine/threonine protein kinase"/>
    <property type="match status" value="1"/>
</dbReference>
<dbReference type="GO" id="GO:0005524">
    <property type="term" value="F:ATP binding"/>
    <property type="evidence" value="ECO:0007669"/>
    <property type="project" value="UniProtKB-KW"/>
</dbReference>
<dbReference type="SMART" id="SM00220">
    <property type="entry name" value="S_TKc"/>
    <property type="match status" value="1"/>
</dbReference>
<evidence type="ECO:0000256" key="10">
    <source>
        <dbReference type="ARBA" id="ARBA00047899"/>
    </source>
</evidence>